<evidence type="ECO:0000313" key="2">
    <source>
        <dbReference type="Proteomes" id="UP000008731"/>
    </source>
</evidence>
<reference evidence="1 2" key="1">
    <citation type="journal article" date="2010" name="Virol. J.">
        <title>Genomes of the T4-related bacteriophages as windows on microbial genome evolution.</title>
        <authorList>
            <person name="Petrov V.M."/>
            <person name="Ratnayaka S."/>
            <person name="Nolan J.M."/>
            <person name="Miller E.S."/>
            <person name="Karam J.D."/>
        </authorList>
    </citation>
    <scope>NUCLEOTIDE SEQUENCE [LARGE SCALE GENOMIC DNA]</scope>
</reference>
<gene>
    <name evidence="1" type="primary">rIIA</name>
    <name evidence="1" type="ORF">Acj9p001</name>
</gene>
<dbReference type="InterPro" id="IPR036890">
    <property type="entry name" value="HATPase_C_sf"/>
</dbReference>
<name>E5EPD5_9CAUD</name>
<dbReference type="OrthoDB" id="288at10239"/>
<keyword evidence="2" id="KW-1185">Reference proteome</keyword>
<dbReference type="SUPFAM" id="SSF55874">
    <property type="entry name" value="ATPase domain of HSP90 chaperone/DNA topoisomerase II/histidine kinase"/>
    <property type="match status" value="1"/>
</dbReference>
<proteinExistence type="predicted"/>
<accession>E5EPD5</accession>
<evidence type="ECO:0000313" key="1">
    <source>
        <dbReference type="EMBL" id="ADG59901.1"/>
    </source>
</evidence>
<sequence>MQLPVGNEVVLGNSGTTTAFTIGASAKAFQILSSGIYKHKIRAIARELVCNAVDAHMLGSDLPPFEIKAPNDLDPRFVVNDFGPGLSEKVMSEVYTQYFASTKTGTEIGGFGLGAKSPFSYTDTFTVESRYAGKCSIYNMMVVNGEPQMVKVFEGDLDEGEPTGIKVTVPVDPMDVAKWHSEINKIMRPFVPSTYSLIGMENNIDSFVNHTNYSTDWFGTASSTRGDAAGIYAIYGNIVYPISDAVDAPWLRAKHQCVYIHFPMNTLMPQPSREELQQDPQTMKALKDRVNELCERVMTQDIKYLYEFKTARSLARELLKWPGANADVLTKEGIKFFGRTAEELRGYNAYGVADFADQCVMTPGVYAYIIDKTSPQSRRITKTYRSRGARSEIVGRDLFGVNNEKVYVVINDFGKHQRLSLRALAHSTNPNHPNDGDAVIYMSAHNEHEERILAMLYEIMEGDEVVVIRTSELEDERKAIAPIPGTRNSRDYVRPKASNVERVEYNSDTKSFDVTKLFLCAAELDELNGYVIGLYRDDITAMSRDFQYVSGIQRYEINHFAKYMGIKTYYRIRPSVYKRMAKNEDIHCLFARFEEHYSMFQTYWSKEEFPCTTSKSRVLTNILAANGQLQCIHNLLGPKATKEIIEHINAFQCLERMHSTNKKFIKHRVEHGRKLAYAEQVFGENIESMKEKYPSIYYILNDCRNVSDELRKDIIKIFKSLTQD</sequence>
<protein>
    <submittedName>
        <fullName evidence="1">RIIA protector from prophage-induced early lysis</fullName>
    </submittedName>
</protein>
<dbReference type="Gene3D" id="3.30.565.10">
    <property type="entry name" value="Histidine kinase-like ATPase, C-terminal domain"/>
    <property type="match status" value="1"/>
</dbReference>
<dbReference type="GeneID" id="9926707"/>
<organism evidence="1 2">
    <name type="scientific">Acinetobacter phage Acj9</name>
    <dbReference type="NCBI Taxonomy" id="760939"/>
    <lineage>
        <taxon>Viruses</taxon>
        <taxon>Duplodnaviria</taxon>
        <taxon>Heunggongvirae</taxon>
        <taxon>Uroviricota</taxon>
        <taxon>Caudoviricetes</taxon>
        <taxon>Pantevenvirales</taxon>
        <taxon>Straboviridae</taxon>
        <taxon>Twarogvirinae</taxon>
        <taxon>Acajnonavirus</taxon>
        <taxon>Acajnonavirus acj9</taxon>
    </lineage>
</organism>
<dbReference type="Proteomes" id="UP000008731">
    <property type="component" value="Segment"/>
</dbReference>
<dbReference type="EMBL" id="HM004124">
    <property type="protein sequence ID" value="ADG59901.1"/>
    <property type="molecule type" value="Genomic_DNA"/>
</dbReference>
<dbReference type="KEGG" id="vg:9926707"/>
<dbReference type="RefSeq" id="YP_004010138.1">
    <property type="nucleotide sequence ID" value="NC_014663.1"/>
</dbReference>